<organism evidence="1 2">
    <name type="scientific">Actinosynnema pretiosum subsp. pretiosum</name>
    <dbReference type="NCBI Taxonomy" id="103721"/>
    <lineage>
        <taxon>Bacteria</taxon>
        <taxon>Bacillati</taxon>
        <taxon>Actinomycetota</taxon>
        <taxon>Actinomycetes</taxon>
        <taxon>Pseudonocardiales</taxon>
        <taxon>Pseudonocardiaceae</taxon>
        <taxon>Actinosynnema</taxon>
    </lineage>
</organism>
<sequence>MTLPDVLLVEHPWSFTDHLLKVRYSVRVYAESDAPLAHTEDLGGLGPLVALRRTAFSGRTAFRVALSTPGGPLLEVRKGWGAPPTEVLLPGGRALGSLRKEGGAGVGLHDAAGARLCALGDVAGMSYRQLAKRDGARVRRDVLRLRAGLAEPVRSLAIAAGVFYDVVRGDGVDHTSGGPIDSPF</sequence>
<evidence type="ECO:0000313" key="2">
    <source>
        <dbReference type="Proteomes" id="UP000677152"/>
    </source>
</evidence>
<dbReference type="Proteomes" id="UP000677152">
    <property type="component" value="Chromosome"/>
</dbReference>
<accession>A0AA45L2D0</accession>
<protein>
    <submittedName>
        <fullName evidence="1">Uncharacterized protein</fullName>
    </submittedName>
</protein>
<reference evidence="1" key="1">
    <citation type="submission" date="2021-04" db="EMBL/GenBank/DDBJ databases">
        <title>Genomic sequence of Actinosynnema pretiosum subsp. pretiosum ATCC 31280 (C-14919).</title>
        <authorList>
            <person name="Bai L."/>
            <person name="Wang X."/>
            <person name="Xiao Y."/>
        </authorList>
    </citation>
    <scope>NUCLEOTIDE SEQUENCE</scope>
    <source>
        <strain evidence="1">ATCC 31280</strain>
    </source>
</reference>
<proteinExistence type="predicted"/>
<name>A0AA45L2D0_9PSEU</name>
<evidence type="ECO:0000313" key="1">
    <source>
        <dbReference type="EMBL" id="QUF02046.1"/>
    </source>
</evidence>
<dbReference type="AlphaFoldDB" id="A0AA45L2D0"/>
<dbReference type="EMBL" id="CP073249">
    <property type="protein sequence ID" value="QUF02046.1"/>
    <property type="molecule type" value="Genomic_DNA"/>
</dbReference>
<gene>
    <name evidence="1" type="ORF">KCV87_21295</name>
</gene>